<reference evidence="1" key="2">
    <citation type="submission" date="2013-05" db="EMBL/GenBank/DDBJ databases">
        <authorList>
            <person name="Carter J.-M."/>
            <person name="Baker S.C."/>
            <person name="Pink R."/>
            <person name="Carter D.R.F."/>
            <person name="Collins A."/>
            <person name="Tomlin J."/>
            <person name="Gibbs M."/>
            <person name="Breuker C.J."/>
        </authorList>
    </citation>
    <scope>NUCLEOTIDE SEQUENCE</scope>
    <source>
        <tissue evidence="1">Ovary</tissue>
    </source>
</reference>
<dbReference type="EMBL" id="GAIX01010842">
    <property type="protein sequence ID" value="JAA81718.1"/>
    <property type="molecule type" value="Transcribed_RNA"/>
</dbReference>
<proteinExistence type="predicted"/>
<protein>
    <submittedName>
        <fullName evidence="1">Uncharacterized protein</fullName>
    </submittedName>
</protein>
<accession>S4P0N1</accession>
<evidence type="ECO:0000313" key="1">
    <source>
        <dbReference type="EMBL" id="JAA81718.1"/>
    </source>
</evidence>
<sequence length="69" mass="8089">MSARDDYVKHGERMTRPILDEVYQPLVKQQEILSRQMAVLKTLRNTMNECNFSPAFKSTSLLRSTPFRN</sequence>
<name>S4P0N1_9NEOP</name>
<organism evidence="1">
    <name type="scientific">Pararge aegeria</name>
    <name type="common">speckled wood butterfly</name>
    <dbReference type="NCBI Taxonomy" id="116150"/>
    <lineage>
        <taxon>Eukaryota</taxon>
        <taxon>Metazoa</taxon>
        <taxon>Ecdysozoa</taxon>
        <taxon>Arthropoda</taxon>
        <taxon>Hexapoda</taxon>
        <taxon>Insecta</taxon>
        <taxon>Pterygota</taxon>
        <taxon>Neoptera</taxon>
        <taxon>Endopterygota</taxon>
        <taxon>Lepidoptera</taxon>
        <taxon>Glossata</taxon>
        <taxon>Ditrysia</taxon>
        <taxon>Papilionoidea</taxon>
        <taxon>Nymphalidae</taxon>
        <taxon>Satyrinae</taxon>
        <taxon>Satyrini</taxon>
        <taxon>Parargina</taxon>
        <taxon>Pararge</taxon>
    </lineage>
</organism>
<reference evidence="1" key="1">
    <citation type="journal article" date="2013" name="BMC Genomics">
        <title>Unscrambling butterfly oogenesis.</title>
        <authorList>
            <person name="Carter J.M."/>
            <person name="Baker S.C."/>
            <person name="Pink R."/>
            <person name="Carter D.R."/>
            <person name="Collins A."/>
            <person name="Tomlin J."/>
            <person name="Gibbs M."/>
            <person name="Breuker C.J."/>
        </authorList>
    </citation>
    <scope>NUCLEOTIDE SEQUENCE</scope>
    <source>
        <tissue evidence="1">Ovary</tissue>
    </source>
</reference>
<dbReference type="AlphaFoldDB" id="S4P0N1"/>
<feature type="non-terminal residue" evidence="1">
    <location>
        <position position="69"/>
    </location>
</feature>